<evidence type="ECO:0000313" key="2">
    <source>
        <dbReference type="EMBL" id="MFC6642913.1"/>
    </source>
</evidence>
<comment type="caution">
    <text evidence="2">The sequence shown here is derived from an EMBL/GenBank/DDBJ whole genome shotgun (WGS) entry which is preliminary data.</text>
</comment>
<dbReference type="Gene3D" id="3.90.1530.10">
    <property type="entry name" value="Conserved hypothetical protein from pyrococcus furiosus pfu- 392566-001, ParB domain"/>
    <property type="match status" value="1"/>
</dbReference>
<dbReference type="InterPro" id="IPR036086">
    <property type="entry name" value="ParB/Sulfiredoxin_sf"/>
</dbReference>
<protein>
    <submittedName>
        <fullName evidence="2">ParB/RepB/Spo0J family partition protein</fullName>
    </submittedName>
</protein>
<dbReference type="Pfam" id="PF02195">
    <property type="entry name" value="ParB_N"/>
    <property type="match status" value="1"/>
</dbReference>
<dbReference type="RefSeq" id="WP_132443383.1">
    <property type="nucleotide sequence ID" value="NZ_JBHSWA010000001.1"/>
</dbReference>
<dbReference type="InterPro" id="IPR003115">
    <property type="entry name" value="ParB_N"/>
</dbReference>
<gene>
    <name evidence="2" type="ORF">ACFQAU_15645</name>
</gene>
<dbReference type="SMART" id="SM00470">
    <property type="entry name" value="ParB"/>
    <property type="match status" value="1"/>
</dbReference>
<accession>A0ABW1Z274</accession>
<evidence type="ECO:0000313" key="3">
    <source>
        <dbReference type="Proteomes" id="UP001596403"/>
    </source>
</evidence>
<proteinExistence type="predicted"/>
<keyword evidence="3" id="KW-1185">Reference proteome</keyword>
<dbReference type="Proteomes" id="UP001596403">
    <property type="component" value="Unassembled WGS sequence"/>
</dbReference>
<sequence length="255" mass="29148">MTNNNHTLKKPKATNVRLADIGTDTGTFQFRDEDLNDAHAEELRSHIRRGVPLDPMTLWRHPETQSLIVIDGHHRLEAYRRFGWRGKVPALVYSCSLEEARKLALEENAKTRLPMTSQERMNAGWTLSCLHNESGPVYSKKEIVALRLASDGTIAKMRRTRQKLTEAGEPLPDTWLEAMEMLNGLRQRDEEWDADEWVQARADAIDAQIGKIIGYEGEHCLDAVRVMLEKRLGHRTEELADYWTADGFEGGELPF</sequence>
<name>A0ABW1Z274_9RHOB</name>
<organism evidence="2 3">
    <name type="scientific">Sulfitobacter profundi</name>
    <dbReference type="NCBI Taxonomy" id="2679961"/>
    <lineage>
        <taxon>Bacteria</taxon>
        <taxon>Pseudomonadati</taxon>
        <taxon>Pseudomonadota</taxon>
        <taxon>Alphaproteobacteria</taxon>
        <taxon>Rhodobacterales</taxon>
        <taxon>Roseobacteraceae</taxon>
        <taxon>Sulfitobacter</taxon>
    </lineage>
</organism>
<feature type="domain" description="ParB-like N-terminal" evidence="1">
    <location>
        <begin position="17"/>
        <end position="109"/>
    </location>
</feature>
<evidence type="ECO:0000259" key="1">
    <source>
        <dbReference type="SMART" id="SM00470"/>
    </source>
</evidence>
<dbReference type="SUPFAM" id="SSF110849">
    <property type="entry name" value="ParB/Sulfiredoxin"/>
    <property type="match status" value="1"/>
</dbReference>
<dbReference type="EMBL" id="JBHSWA010000001">
    <property type="protein sequence ID" value="MFC6642913.1"/>
    <property type="molecule type" value="Genomic_DNA"/>
</dbReference>
<reference evidence="3" key="1">
    <citation type="journal article" date="2019" name="Int. J. Syst. Evol. Microbiol.">
        <title>The Global Catalogue of Microorganisms (GCM) 10K type strain sequencing project: providing services to taxonomists for standard genome sequencing and annotation.</title>
        <authorList>
            <consortium name="The Broad Institute Genomics Platform"/>
            <consortium name="The Broad Institute Genome Sequencing Center for Infectious Disease"/>
            <person name="Wu L."/>
            <person name="Ma J."/>
        </authorList>
    </citation>
    <scope>NUCLEOTIDE SEQUENCE [LARGE SCALE GENOMIC DNA]</scope>
    <source>
        <strain evidence="3">NBRC 111368</strain>
    </source>
</reference>